<keyword evidence="3" id="KW-1185">Reference proteome</keyword>
<dbReference type="InterPro" id="IPR013780">
    <property type="entry name" value="Glyco_hydro_b"/>
</dbReference>
<proteinExistence type="predicted"/>
<evidence type="ECO:0000313" key="2">
    <source>
        <dbReference type="EMBL" id="GGG56549.1"/>
    </source>
</evidence>
<accession>A0A917LU06</accession>
<organism evidence="2 3">
    <name type="scientific">Kocuria dechangensis</name>
    <dbReference type="NCBI Taxonomy" id="1176249"/>
    <lineage>
        <taxon>Bacteria</taxon>
        <taxon>Bacillati</taxon>
        <taxon>Actinomycetota</taxon>
        <taxon>Actinomycetes</taxon>
        <taxon>Micrococcales</taxon>
        <taxon>Micrococcaceae</taxon>
        <taxon>Kocuria</taxon>
    </lineage>
</organism>
<dbReference type="EMBL" id="BMEQ01000008">
    <property type="protein sequence ID" value="GGG56549.1"/>
    <property type="molecule type" value="Genomic_DNA"/>
</dbReference>
<dbReference type="InterPro" id="IPR045857">
    <property type="entry name" value="O16G_dom_2"/>
</dbReference>
<comment type="caution">
    <text evidence="2">The sequence shown here is derived from an EMBL/GenBank/DDBJ whole genome shotgun (WGS) entry which is preliminary data.</text>
</comment>
<dbReference type="Gene3D" id="2.60.40.1180">
    <property type="entry name" value="Golgi alpha-mannosidase II"/>
    <property type="match status" value="1"/>
</dbReference>
<dbReference type="Pfam" id="PF00128">
    <property type="entry name" value="Alpha-amylase"/>
    <property type="match status" value="2"/>
</dbReference>
<dbReference type="RefSeq" id="WP_188536611.1">
    <property type="nucleotide sequence ID" value="NZ_BMEQ01000008.1"/>
</dbReference>
<reference evidence="2" key="2">
    <citation type="submission" date="2020-09" db="EMBL/GenBank/DDBJ databases">
        <authorList>
            <person name="Sun Q."/>
            <person name="Zhou Y."/>
        </authorList>
    </citation>
    <scope>NUCLEOTIDE SEQUENCE</scope>
    <source>
        <strain evidence="2">CGMCC 1.12187</strain>
    </source>
</reference>
<dbReference type="Proteomes" id="UP000638848">
    <property type="component" value="Unassembled WGS sequence"/>
</dbReference>
<dbReference type="InterPro" id="IPR017853">
    <property type="entry name" value="GH"/>
</dbReference>
<dbReference type="Pfam" id="PF22157">
    <property type="entry name" value="SupH-like_C"/>
    <property type="match status" value="1"/>
</dbReference>
<protein>
    <submittedName>
        <fullName evidence="2">Alpha-amylase</fullName>
    </submittedName>
</protein>
<dbReference type="GO" id="GO:0005975">
    <property type="term" value="P:carbohydrate metabolic process"/>
    <property type="evidence" value="ECO:0007669"/>
    <property type="project" value="InterPro"/>
</dbReference>
<dbReference type="PANTHER" id="PTHR10357">
    <property type="entry name" value="ALPHA-AMYLASE FAMILY MEMBER"/>
    <property type="match status" value="1"/>
</dbReference>
<reference evidence="2" key="1">
    <citation type="journal article" date="2014" name="Int. J. Syst. Evol. Microbiol.">
        <title>Complete genome sequence of Corynebacterium casei LMG S-19264T (=DSM 44701T), isolated from a smear-ripened cheese.</title>
        <authorList>
            <consortium name="US DOE Joint Genome Institute (JGI-PGF)"/>
            <person name="Walter F."/>
            <person name="Albersmeier A."/>
            <person name="Kalinowski J."/>
            <person name="Ruckert C."/>
        </authorList>
    </citation>
    <scope>NUCLEOTIDE SEQUENCE</scope>
    <source>
        <strain evidence="2">CGMCC 1.12187</strain>
    </source>
</reference>
<gene>
    <name evidence="2" type="ORF">GCM10011374_19240</name>
</gene>
<dbReference type="Gene3D" id="3.20.20.80">
    <property type="entry name" value="Glycosidases"/>
    <property type="match status" value="1"/>
</dbReference>
<dbReference type="PANTHER" id="PTHR10357:SF219">
    <property type="entry name" value="MALTOSE ALPHA-D-GLUCOSYLTRANSFERASE"/>
    <property type="match status" value="1"/>
</dbReference>
<evidence type="ECO:0000313" key="3">
    <source>
        <dbReference type="Proteomes" id="UP000638848"/>
    </source>
</evidence>
<sequence length="577" mass="64376">MRIADTSDLWWKQAVVYCVDIERFLDTDGNGTGDIAGLAERVDYLAELGVTCLWLMPFYPTPNRDDGYDVQDFYGIDHRLGSFGDLVELVRTAQDRGLRVIADLVVNHTSDQHPWFQAARSSTDNPFRDYYVWRAEEPPDTSEKAVFPDKEDSIWTRDDVTGQWYLHRFYRHQPDLNLANPKVRDEIAKVVGFWLHLGLDGFRVDGIPQLLTLSQGDDFENQGGFTDPHGFLRSLRKFMNRRNGRAALLGEVNLPYQQQLELFGTDDAGELTMIFDFVAMQNLYLSLARQDAGPLATALRNRPRIPQDAQWANFVRNHDELTLDQLSESERQEVFAAFGPEEGMQIYGRGLRRRLPPMLEGDEQRIRMVYSLLFSLPGTPVVYYGEEIGMGENLAVEGRMAVRTPMQWTSGRNGGFSAADPEALSAPVVEGEFGPANVNVAAARRAPDSLLNFVTHLARRYRECSELAWGGVEILDQPRPEVLAHRCSWEGSSIVALHNLGASPTKVPLRLPDEEEGAELVDLLADGTCALDGDSAVELGLEGYGYRWLRVRRPHGPGTLPDVMTTVAGSGGGSGGG</sequence>
<dbReference type="InterPro" id="IPR054049">
    <property type="entry name" value="SupH-like_C"/>
</dbReference>
<dbReference type="Gene3D" id="3.90.400.10">
    <property type="entry name" value="Oligo-1,6-glucosidase, Domain 2"/>
    <property type="match status" value="1"/>
</dbReference>
<dbReference type="SUPFAM" id="SSF51445">
    <property type="entry name" value="(Trans)glycosidases"/>
    <property type="match status" value="1"/>
</dbReference>
<dbReference type="SMART" id="SM00642">
    <property type="entry name" value="Aamy"/>
    <property type="match status" value="1"/>
</dbReference>
<name>A0A917LU06_9MICC</name>
<dbReference type="SUPFAM" id="SSF51011">
    <property type="entry name" value="Glycosyl hydrolase domain"/>
    <property type="match status" value="1"/>
</dbReference>
<dbReference type="InterPro" id="IPR006047">
    <property type="entry name" value="GH13_cat_dom"/>
</dbReference>
<dbReference type="AlphaFoldDB" id="A0A917LU06"/>
<feature type="domain" description="Glycosyl hydrolase family 13 catalytic" evidence="1">
    <location>
        <begin position="18"/>
        <end position="444"/>
    </location>
</feature>
<evidence type="ECO:0000259" key="1">
    <source>
        <dbReference type="SMART" id="SM00642"/>
    </source>
</evidence>
<dbReference type="CDD" id="cd11334">
    <property type="entry name" value="AmyAc_TreS"/>
    <property type="match status" value="1"/>
</dbReference>